<dbReference type="OrthoDB" id="7650136at2"/>
<dbReference type="Proteomes" id="UP000199550">
    <property type="component" value="Unassembled WGS sequence"/>
</dbReference>
<dbReference type="InterPro" id="IPR000073">
    <property type="entry name" value="AB_hydrolase_1"/>
</dbReference>
<sequence length="331" mass="35305">MTGGGALTSARRYATDTRQGTLTAACNRTMHGGMRWIFLLLMCAGCSPALLRTTGAQDPFVYDAVAVAQADKVALFIPGALSSIEVFGPSKDWEAAGYTRAFYRYPGLDGLPTDHRLDPSTAAADVVQFASKLAPDAQLVLVGYSTGALIALEAAPDINPAHQVRVAAMSPSVEHAGGLQTIVSGAGDVVRAVYATKSVAKEKVWPRFWAGLLFGREELAAPTASPELQDAVARGSKIQTQLDTQIAFAHMLALPGWRLPSNLDLTGIPVAFFIGLSDPVFSTRQTTDFSRKIGGVPILGYPGQGHLLFFTRPDVFADMLDFAEGRPPRLR</sequence>
<dbReference type="Gene3D" id="3.40.50.1820">
    <property type="entry name" value="alpha/beta hydrolase"/>
    <property type="match status" value="1"/>
</dbReference>
<accession>A0A1I4D272</accession>
<organism evidence="2 3">
    <name type="scientific">Loktanella salsilacus</name>
    <dbReference type="NCBI Taxonomy" id="195913"/>
    <lineage>
        <taxon>Bacteria</taxon>
        <taxon>Pseudomonadati</taxon>
        <taxon>Pseudomonadota</taxon>
        <taxon>Alphaproteobacteria</taxon>
        <taxon>Rhodobacterales</taxon>
        <taxon>Roseobacteraceae</taxon>
        <taxon>Loktanella</taxon>
    </lineage>
</organism>
<evidence type="ECO:0000313" key="2">
    <source>
        <dbReference type="EMBL" id="SFK87245.1"/>
    </source>
</evidence>
<dbReference type="STRING" id="195913.SAMN04488004_103151"/>
<dbReference type="EMBL" id="FOTF01000003">
    <property type="protein sequence ID" value="SFK87245.1"/>
    <property type="molecule type" value="Genomic_DNA"/>
</dbReference>
<evidence type="ECO:0000313" key="3">
    <source>
        <dbReference type="Proteomes" id="UP000199550"/>
    </source>
</evidence>
<protein>
    <submittedName>
        <fullName evidence="2">Pimeloyl-ACP methyl ester carboxylesterase</fullName>
    </submittedName>
</protein>
<name>A0A1I4D272_9RHOB</name>
<feature type="domain" description="AB hydrolase-1" evidence="1">
    <location>
        <begin position="75"/>
        <end position="318"/>
    </location>
</feature>
<dbReference type="InterPro" id="IPR029058">
    <property type="entry name" value="AB_hydrolase_fold"/>
</dbReference>
<dbReference type="SUPFAM" id="SSF53474">
    <property type="entry name" value="alpha/beta-Hydrolases"/>
    <property type="match status" value="1"/>
</dbReference>
<dbReference type="Pfam" id="PF12697">
    <property type="entry name" value="Abhydrolase_6"/>
    <property type="match status" value="1"/>
</dbReference>
<keyword evidence="3" id="KW-1185">Reference proteome</keyword>
<gene>
    <name evidence="2" type="ORF">SAMN04488004_103151</name>
</gene>
<reference evidence="2 3" key="1">
    <citation type="submission" date="2016-10" db="EMBL/GenBank/DDBJ databases">
        <authorList>
            <person name="de Groot N.N."/>
        </authorList>
    </citation>
    <scope>NUCLEOTIDE SEQUENCE [LARGE SCALE GENOMIC DNA]</scope>
    <source>
        <strain evidence="2 3">DSM 16199</strain>
    </source>
</reference>
<proteinExistence type="predicted"/>
<dbReference type="AlphaFoldDB" id="A0A1I4D272"/>
<evidence type="ECO:0000259" key="1">
    <source>
        <dbReference type="Pfam" id="PF12697"/>
    </source>
</evidence>